<reference evidence="5 6" key="1">
    <citation type="journal article" date="2015" name="Genome Announc.">
        <title>Expanding the biotechnology potential of lactobacilli through comparative genomics of 213 strains and associated genera.</title>
        <authorList>
            <person name="Sun Z."/>
            <person name="Harris H.M."/>
            <person name="McCann A."/>
            <person name="Guo C."/>
            <person name="Argimon S."/>
            <person name="Zhang W."/>
            <person name="Yang X."/>
            <person name="Jeffery I.B."/>
            <person name="Cooney J.C."/>
            <person name="Kagawa T.F."/>
            <person name="Liu W."/>
            <person name="Song Y."/>
            <person name="Salvetti E."/>
            <person name="Wrobel A."/>
            <person name="Rasinkangas P."/>
            <person name="Parkhill J."/>
            <person name="Rea M.C."/>
            <person name="O'Sullivan O."/>
            <person name="Ritari J."/>
            <person name="Douillard F.P."/>
            <person name="Paul Ross R."/>
            <person name="Yang R."/>
            <person name="Briner A.E."/>
            <person name="Felis G.E."/>
            <person name="de Vos W.M."/>
            <person name="Barrangou R."/>
            <person name="Klaenhammer T.R."/>
            <person name="Caufield P.W."/>
            <person name="Cui Y."/>
            <person name="Zhang H."/>
            <person name="O'Toole P.W."/>
        </authorList>
    </citation>
    <scope>NUCLEOTIDE SEQUENCE [LARGE SCALE GENOMIC DNA]</scope>
    <source>
        <strain evidence="5 6">DSM 16381</strain>
    </source>
</reference>
<organism evidence="5 6">
    <name type="scientific">Levilactobacillus hammesii DSM 16381</name>
    <dbReference type="NCBI Taxonomy" id="1423753"/>
    <lineage>
        <taxon>Bacteria</taxon>
        <taxon>Bacillati</taxon>
        <taxon>Bacillota</taxon>
        <taxon>Bacilli</taxon>
        <taxon>Lactobacillales</taxon>
        <taxon>Lactobacillaceae</taxon>
        <taxon>Levilactobacillus</taxon>
    </lineage>
</organism>
<dbReference type="PANTHER" id="PTHR42756">
    <property type="entry name" value="TRANSCRIPTIONAL REGULATOR, MARR"/>
    <property type="match status" value="1"/>
</dbReference>
<dbReference type="Proteomes" id="UP000051580">
    <property type="component" value="Unassembled WGS sequence"/>
</dbReference>
<dbReference type="STRING" id="1423753.FD28_GL001063"/>
<protein>
    <submittedName>
        <fullName evidence="5">Transcriptional regulator, MarR family</fullName>
    </submittedName>
</protein>
<name>A0A0R1UKM7_9LACO</name>
<keyword evidence="2" id="KW-0238">DNA-binding</keyword>
<proteinExistence type="predicted"/>
<feature type="domain" description="HTH marR-type" evidence="4">
    <location>
        <begin position="1"/>
        <end position="133"/>
    </location>
</feature>
<dbReference type="InterPro" id="IPR036388">
    <property type="entry name" value="WH-like_DNA-bd_sf"/>
</dbReference>
<dbReference type="PANTHER" id="PTHR42756:SF2">
    <property type="entry name" value="MARR FAMILY REGULATORY PROTEIN"/>
    <property type="match status" value="1"/>
</dbReference>
<dbReference type="EMBL" id="AZFS01000061">
    <property type="protein sequence ID" value="KRL93873.1"/>
    <property type="molecule type" value="Genomic_DNA"/>
</dbReference>
<dbReference type="PATRIC" id="fig|1423753.3.peg.1105"/>
<evidence type="ECO:0000256" key="1">
    <source>
        <dbReference type="ARBA" id="ARBA00023015"/>
    </source>
</evidence>
<dbReference type="Gene3D" id="1.10.10.10">
    <property type="entry name" value="Winged helix-like DNA-binding domain superfamily/Winged helix DNA-binding domain"/>
    <property type="match status" value="1"/>
</dbReference>
<keyword evidence="1" id="KW-0805">Transcription regulation</keyword>
<dbReference type="PRINTS" id="PR00598">
    <property type="entry name" value="HTHMARR"/>
</dbReference>
<evidence type="ECO:0000256" key="3">
    <source>
        <dbReference type="ARBA" id="ARBA00023163"/>
    </source>
</evidence>
<sequence length="150" mass="17035">MAEILRPIGAIARALDGISNIEFKELELSRGQYLYLVRIAEQPGIILERLAAILKVDKTTAARAIQKLERNGIVERRPSPTDKKQKQIFMTAKGQALYPIIHRENTYSNQVALQGFTPAERDQLADYLNRVETNIAADWTAVKHGHHRNY</sequence>
<dbReference type="AlphaFoldDB" id="A0A0R1UKM7"/>
<dbReference type="PROSITE" id="PS50995">
    <property type="entry name" value="HTH_MARR_2"/>
    <property type="match status" value="1"/>
</dbReference>
<dbReference type="SUPFAM" id="SSF46785">
    <property type="entry name" value="Winged helix' DNA-binding domain"/>
    <property type="match status" value="1"/>
</dbReference>
<dbReference type="Pfam" id="PF01047">
    <property type="entry name" value="MarR"/>
    <property type="match status" value="1"/>
</dbReference>
<keyword evidence="6" id="KW-1185">Reference proteome</keyword>
<dbReference type="RefSeq" id="WP_057734912.1">
    <property type="nucleotide sequence ID" value="NZ_AZFS01000061.1"/>
</dbReference>
<comment type="caution">
    <text evidence="5">The sequence shown here is derived from an EMBL/GenBank/DDBJ whole genome shotgun (WGS) entry which is preliminary data.</text>
</comment>
<keyword evidence="3" id="KW-0804">Transcription</keyword>
<dbReference type="InterPro" id="IPR000835">
    <property type="entry name" value="HTH_MarR-typ"/>
</dbReference>
<dbReference type="OrthoDB" id="6462103at2"/>
<gene>
    <name evidence="5" type="ORF">FD28_GL001063</name>
</gene>
<dbReference type="InterPro" id="IPR036390">
    <property type="entry name" value="WH_DNA-bd_sf"/>
</dbReference>
<accession>A0A0R1UKM7</accession>
<dbReference type="SMART" id="SM00347">
    <property type="entry name" value="HTH_MARR"/>
    <property type="match status" value="1"/>
</dbReference>
<dbReference type="GO" id="GO:0003677">
    <property type="term" value="F:DNA binding"/>
    <property type="evidence" value="ECO:0007669"/>
    <property type="project" value="UniProtKB-KW"/>
</dbReference>
<evidence type="ECO:0000259" key="4">
    <source>
        <dbReference type="PROSITE" id="PS50995"/>
    </source>
</evidence>
<evidence type="ECO:0000313" key="6">
    <source>
        <dbReference type="Proteomes" id="UP000051580"/>
    </source>
</evidence>
<evidence type="ECO:0000256" key="2">
    <source>
        <dbReference type="ARBA" id="ARBA00023125"/>
    </source>
</evidence>
<evidence type="ECO:0000313" key="5">
    <source>
        <dbReference type="EMBL" id="KRL93873.1"/>
    </source>
</evidence>
<dbReference type="GO" id="GO:0003700">
    <property type="term" value="F:DNA-binding transcription factor activity"/>
    <property type="evidence" value="ECO:0007669"/>
    <property type="project" value="InterPro"/>
</dbReference>